<accession>A0A8J4TJM3</accession>
<reference evidence="2" key="1">
    <citation type="submission" date="2020-07" db="EMBL/GenBank/DDBJ databases">
        <title>Clarias magur genome sequencing, assembly and annotation.</title>
        <authorList>
            <person name="Kushwaha B."/>
            <person name="Kumar R."/>
            <person name="Das P."/>
            <person name="Joshi C.G."/>
            <person name="Kumar D."/>
            <person name="Nagpure N.S."/>
            <person name="Pandey M."/>
            <person name="Agarwal S."/>
            <person name="Srivastava S."/>
            <person name="Singh M."/>
            <person name="Sahoo L."/>
            <person name="Jayasankar P."/>
            <person name="Meher P.K."/>
            <person name="Koringa P.G."/>
            <person name="Iquebal M.A."/>
            <person name="Das S.P."/>
            <person name="Bit A."/>
            <person name="Patnaik S."/>
            <person name="Patel N."/>
            <person name="Shah T.M."/>
            <person name="Hinsu A."/>
            <person name="Jena J.K."/>
        </authorList>
    </citation>
    <scope>NUCLEOTIDE SEQUENCE</scope>
    <source>
        <strain evidence="2">CIFAMagur01</strain>
        <tissue evidence="2">Testis</tissue>
    </source>
</reference>
<evidence type="ECO:0000256" key="1">
    <source>
        <dbReference type="SAM" id="Phobius"/>
    </source>
</evidence>
<gene>
    <name evidence="2" type="primary">tyrS</name>
    <name evidence="2" type="ORF">DAT39_011057</name>
</gene>
<proteinExistence type="predicted"/>
<keyword evidence="1" id="KW-0812">Transmembrane</keyword>
<keyword evidence="1" id="KW-1133">Transmembrane helix</keyword>
<keyword evidence="1" id="KW-0472">Membrane</keyword>
<sequence>DFPPDFSSPIITHPLHITWLLYMTSLMVNVTPLVFLNFAPGILTRWVGSLRSQTTRFMNSLAEPCNVQIGHVCWETADSFRRRF</sequence>
<protein>
    <submittedName>
        <fullName evidence="2">Tyrosine--tRNA ligase</fullName>
    </submittedName>
</protein>
<keyword evidence="3" id="KW-1185">Reference proteome</keyword>
<organism evidence="2 3">
    <name type="scientific">Clarias magur</name>
    <name type="common">Asian catfish</name>
    <name type="synonym">Macropteronotus magur</name>
    <dbReference type="NCBI Taxonomy" id="1594786"/>
    <lineage>
        <taxon>Eukaryota</taxon>
        <taxon>Metazoa</taxon>
        <taxon>Chordata</taxon>
        <taxon>Craniata</taxon>
        <taxon>Vertebrata</taxon>
        <taxon>Euteleostomi</taxon>
        <taxon>Actinopterygii</taxon>
        <taxon>Neopterygii</taxon>
        <taxon>Teleostei</taxon>
        <taxon>Ostariophysi</taxon>
        <taxon>Siluriformes</taxon>
        <taxon>Clariidae</taxon>
        <taxon>Clarias</taxon>
    </lineage>
</organism>
<evidence type="ECO:0000313" key="2">
    <source>
        <dbReference type="EMBL" id="KAF5899171.1"/>
    </source>
</evidence>
<feature type="non-terminal residue" evidence="2">
    <location>
        <position position="84"/>
    </location>
</feature>
<feature type="transmembrane region" description="Helical" evidence="1">
    <location>
        <begin position="20"/>
        <end position="43"/>
    </location>
</feature>
<evidence type="ECO:0000313" key="3">
    <source>
        <dbReference type="Proteomes" id="UP000727407"/>
    </source>
</evidence>
<dbReference type="GO" id="GO:0016874">
    <property type="term" value="F:ligase activity"/>
    <property type="evidence" value="ECO:0007669"/>
    <property type="project" value="UniProtKB-KW"/>
</dbReference>
<dbReference type="EMBL" id="QNUK01000174">
    <property type="protein sequence ID" value="KAF5899171.1"/>
    <property type="molecule type" value="Genomic_DNA"/>
</dbReference>
<dbReference type="AlphaFoldDB" id="A0A8J4TJM3"/>
<comment type="caution">
    <text evidence="2">The sequence shown here is derived from an EMBL/GenBank/DDBJ whole genome shotgun (WGS) entry which is preliminary data.</text>
</comment>
<dbReference type="Proteomes" id="UP000727407">
    <property type="component" value="Unassembled WGS sequence"/>
</dbReference>
<keyword evidence="2" id="KW-0436">Ligase</keyword>
<name>A0A8J4TJM3_CLAMG</name>